<dbReference type="Pfam" id="PF02803">
    <property type="entry name" value="Thiolase_C"/>
    <property type="match status" value="1"/>
</dbReference>
<gene>
    <name evidence="6" type="ORF">S01H4_22799</name>
</gene>
<evidence type="ECO:0000256" key="1">
    <source>
        <dbReference type="ARBA" id="ARBA00010982"/>
    </source>
</evidence>
<dbReference type="InterPro" id="IPR016039">
    <property type="entry name" value="Thiolase-like"/>
</dbReference>
<evidence type="ECO:0000313" key="6">
    <source>
        <dbReference type="EMBL" id="GAG89165.1"/>
    </source>
</evidence>
<accession>X1B2I2</accession>
<dbReference type="AlphaFoldDB" id="X1B2I2"/>
<comment type="similarity">
    <text evidence="1">Belongs to the thiolase-like superfamily. Thiolase family.</text>
</comment>
<keyword evidence="2" id="KW-0808">Transferase</keyword>
<evidence type="ECO:0008006" key="7">
    <source>
        <dbReference type="Google" id="ProtNLM"/>
    </source>
</evidence>
<comment type="caution">
    <text evidence="6">The sequence shown here is derived from an EMBL/GenBank/DDBJ whole genome shotgun (WGS) entry which is preliminary data.</text>
</comment>
<protein>
    <recommendedName>
        <fullName evidence="7">Thiolase N-terminal domain-containing protein</fullName>
    </recommendedName>
</protein>
<sequence>RSDTTLEHLAKLRPAFTKDGTITAGTSSGITDGACALIVMSKERADELKLKPLAFIRSYATAAVEAKYFGIGPAPAARKALQLAGLTLDDIDLIEVNEAFAAQVLAIIKEMKLAGEQVRQRLGSSILKTSCISLLYRLLTTMLSYNP</sequence>
<name>X1B2I2_9ZZZZ</name>
<dbReference type="Gene3D" id="3.40.47.10">
    <property type="match status" value="1"/>
</dbReference>
<dbReference type="PANTHER" id="PTHR18919:SF107">
    <property type="entry name" value="ACETYL-COA ACETYLTRANSFERASE, CYTOSOLIC"/>
    <property type="match status" value="1"/>
</dbReference>
<evidence type="ECO:0000259" key="4">
    <source>
        <dbReference type="Pfam" id="PF00108"/>
    </source>
</evidence>
<feature type="domain" description="Thiolase N-terminal" evidence="4">
    <location>
        <begin position="1"/>
        <end position="43"/>
    </location>
</feature>
<dbReference type="SUPFAM" id="SSF53901">
    <property type="entry name" value="Thiolase-like"/>
    <property type="match status" value="1"/>
</dbReference>
<proteinExistence type="inferred from homology"/>
<keyword evidence="3" id="KW-0012">Acyltransferase</keyword>
<feature type="non-terminal residue" evidence="6">
    <location>
        <position position="1"/>
    </location>
</feature>
<dbReference type="EMBL" id="BART01010500">
    <property type="protein sequence ID" value="GAG89165.1"/>
    <property type="molecule type" value="Genomic_DNA"/>
</dbReference>
<feature type="domain" description="Thiolase C-terminal" evidence="5">
    <location>
        <begin position="50"/>
        <end position="121"/>
    </location>
</feature>
<dbReference type="GO" id="GO:0016747">
    <property type="term" value="F:acyltransferase activity, transferring groups other than amino-acyl groups"/>
    <property type="evidence" value="ECO:0007669"/>
    <property type="project" value="InterPro"/>
</dbReference>
<evidence type="ECO:0000259" key="5">
    <source>
        <dbReference type="Pfam" id="PF02803"/>
    </source>
</evidence>
<evidence type="ECO:0000256" key="2">
    <source>
        <dbReference type="ARBA" id="ARBA00022679"/>
    </source>
</evidence>
<evidence type="ECO:0000256" key="3">
    <source>
        <dbReference type="ARBA" id="ARBA00023315"/>
    </source>
</evidence>
<dbReference type="InterPro" id="IPR020616">
    <property type="entry name" value="Thiolase_N"/>
</dbReference>
<dbReference type="InterPro" id="IPR020617">
    <property type="entry name" value="Thiolase_C"/>
</dbReference>
<dbReference type="PANTHER" id="PTHR18919">
    <property type="entry name" value="ACETYL-COA C-ACYLTRANSFERASE"/>
    <property type="match status" value="1"/>
</dbReference>
<reference evidence="6" key="1">
    <citation type="journal article" date="2014" name="Front. Microbiol.">
        <title>High frequency of phylogenetically diverse reductive dehalogenase-homologous genes in deep subseafloor sedimentary metagenomes.</title>
        <authorList>
            <person name="Kawai M."/>
            <person name="Futagami T."/>
            <person name="Toyoda A."/>
            <person name="Takaki Y."/>
            <person name="Nishi S."/>
            <person name="Hori S."/>
            <person name="Arai W."/>
            <person name="Tsubouchi T."/>
            <person name="Morono Y."/>
            <person name="Uchiyama I."/>
            <person name="Ito T."/>
            <person name="Fujiyama A."/>
            <person name="Inagaki F."/>
            <person name="Takami H."/>
        </authorList>
    </citation>
    <scope>NUCLEOTIDE SEQUENCE</scope>
    <source>
        <strain evidence="6">Expedition CK06-06</strain>
    </source>
</reference>
<organism evidence="6">
    <name type="scientific">marine sediment metagenome</name>
    <dbReference type="NCBI Taxonomy" id="412755"/>
    <lineage>
        <taxon>unclassified sequences</taxon>
        <taxon>metagenomes</taxon>
        <taxon>ecological metagenomes</taxon>
    </lineage>
</organism>
<dbReference type="Pfam" id="PF00108">
    <property type="entry name" value="Thiolase_N"/>
    <property type="match status" value="1"/>
</dbReference>